<comment type="caution">
    <text evidence="3">The sequence shown here is derived from an EMBL/GenBank/DDBJ whole genome shotgun (WGS) entry which is preliminary data.</text>
</comment>
<proteinExistence type="predicted"/>
<feature type="domain" description="WH2" evidence="2">
    <location>
        <begin position="24"/>
        <end position="41"/>
    </location>
</feature>
<organism evidence="3 4">
    <name type="scientific">Trichomonascus ciferrii</name>
    <dbReference type="NCBI Taxonomy" id="44093"/>
    <lineage>
        <taxon>Eukaryota</taxon>
        <taxon>Fungi</taxon>
        <taxon>Dikarya</taxon>
        <taxon>Ascomycota</taxon>
        <taxon>Saccharomycotina</taxon>
        <taxon>Dipodascomycetes</taxon>
        <taxon>Dipodascales</taxon>
        <taxon>Trichomonascaceae</taxon>
        <taxon>Trichomonascus</taxon>
        <taxon>Trichomonascus ciferrii complex</taxon>
    </lineage>
</organism>
<feature type="region of interest" description="Disordered" evidence="1">
    <location>
        <begin position="1"/>
        <end position="197"/>
    </location>
</feature>
<protein>
    <recommendedName>
        <fullName evidence="2">WH2 domain-containing protein</fullName>
    </recommendedName>
</protein>
<evidence type="ECO:0000313" key="4">
    <source>
        <dbReference type="Proteomes" id="UP000761534"/>
    </source>
</evidence>
<feature type="compositionally biased region" description="Low complexity" evidence="1">
    <location>
        <begin position="178"/>
        <end position="188"/>
    </location>
</feature>
<dbReference type="InterPro" id="IPR003124">
    <property type="entry name" value="WH2_dom"/>
</dbReference>
<evidence type="ECO:0000259" key="2">
    <source>
        <dbReference type="PROSITE" id="PS51082"/>
    </source>
</evidence>
<keyword evidence="4" id="KW-1185">Reference proteome</keyword>
<dbReference type="AlphaFoldDB" id="A0A642USM4"/>
<dbReference type="GO" id="GO:0003779">
    <property type="term" value="F:actin binding"/>
    <property type="evidence" value="ECO:0007669"/>
    <property type="project" value="InterPro"/>
</dbReference>
<feature type="compositionally biased region" description="Pro residues" evidence="1">
    <location>
        <begin position="134"/>
        <end position="152"/>
    </location>
</feature>
<accession>A0A642USM4</accession>
<gene>
    <name evidence="3" type="ORF">TRICI_005383</name>
</gene>
<dbReference type="EMBL" id="SWFS01000425">
    <property type="protein sequence ID" value="KAA8904686.1"/>
    <property type="molecule type" value="Genomic_DNA"/>
</dbReference>
<dbReference type="SMART" id="SM00246">
    <property type="entry name" value="WH2"/>
    <property type="match status" value="1"/>
</dbReference>
<dbReference type="VEuPathDB" id="FungiDB:TRICI_005383"/>
<feature type="compositionally biased region" description="Low complexity" evidence="1">
    <location>
        <begin position="153"/>
        <end position="169"/>
    </location>
</feature>
<evidence type="ECO:0000256" key="1">
    <source>
        <dbReference type="SAM" id="MobiDB-lite"/>
    </source>
</evidence>
<dbReference type="Pfam" id="PF02205">
    <property type="entry name" value="WH2"/>
    <property type="match status" value="1"/>
</dbReference>
<dbReference type="OrthoDB" id="2430277at2759"/>
<sequence length="197" mass="19906">MAFGDLSSKSSSTSEKPPAGGTPNRDALLGDIRKGTKLKKAVTNDRSAPKVEGRILDGNAPAPKKTGAPPVPTNRPPSHQKTSSEDNSEQQPQKTPIAPAGLGDLFAGGMPKLRHRGGGVDTGADSSSSTTPAPAAPPPPKPPGAKPPPVPGSRPGQQRSSSSSSGAPPARQPPPVPGSNNISNSNSSGLQVPKLRH</sequence>
<feature type="non-terminal residue" evidence="3">
    <location>
        <position position="197"/>
    </location>
</feature>
<dbReference type="Proteomes" id="UP000761534">
    <property type="component" value="Unassembled WGS sequence"/>
</dbReference>
<dbReference type="CDD" id="cd22064">
    <property type="entry name" value="WH2_WAS_WASL"/>
    <property type="match status" value="1"/>
</dbReference>
<feature type="compositionally biased region" description="Low complexity" evidence="1">
    <location>
        <begin position="122"/>
        <end position="133"/>
    </location>
</feature>
<name>A0A642USM4_9ASCO</name>
<dbReference type="PROSITE" id="PS51082">
    <property type="entry name" value="WH2"/>
    <property type="match status" value="1"/>
</dbReference>
<evidence type="ECO:0000313" key="3">
    <source>
        <dbReference type="EMBL" id="KAA8904686.1"/>
    </source>
</evidence>
<reference evidence="3" key="1">
    <citation type="journal article" date="2019" name="G3 (Bethesda)">
        <title>Genome Assemblies of Two Rare Opportunistic Yeast Pathogens: Diutina rugosa (syn. Candida rugosa) and Trichomonascus ciferrii (syn. Candida ciferrii).</title>
        <authorList>
            <person name="Mixao V."/>
            <person name="Saus E."/>
            <person name="Hansen A.P."/>
            <person name="Lass-Florl C."/>
            <person name="Gabaldon T."/>
        </authorList>
    </citation>
    <scope>NUCLEOTIDE SEQUENCE</scope>
    <source>
        <strain evidence="3">CBS 4856</strain>
    </source>
</reference>